<evidence type="ECO:0000313" key="2">
    <source>
        <dbReference type="EMBL" id="KPB02268.1"/>
    </source>
</evidence>
<name>A0A0N0E8E0_9HYPH</name>
<dbReference type="EMBL" id="JXMU01000003">
    <property type="protein sequence ID" value="KPB02268.1"/>
    <property type="molecule type" value="Genomic_DNA"/>
</dbReference>
<gene>
    <name evidence="2" type="ORF">SU32_03060</name>
</gene>
<evidence type="ECO:0000313" key="3">
    <source>
        <dbReference type="Proteomes" id="UP000038011"/>
    </source>
</evidence>
<feature type="domain" description="DUF1214" evidence="1">
    <location>
        <begin position="73"/>
        <end position="171"/>
    </location>
</feature>
<dbReference type="PATRIC" id="fig|1514904.3.peg.2315"/>
<dbReference type="InterPro" id="IPR010621">
    <property type="entry name" value="DUF1214"/>
</dbReference>
<reference evidence="2 3" key="1">
    <citation type="submission" date="2015-01" db="EMBL/GenBank/DDBJ databases">
        <title>Ahrensia donghaiensis sp. nov., a novel dimethylsulphoniopropionate-cleavage bacterium isolated from seawater and emended descriptions of the genus Ahrensia and Ahrensia kielensis.</title>
        <authorList>
            <person name="Liu J."/>
        </authorList>
    </citation>
    <scope>NUCLEOTIDE SEQUENCE [LARGE SCALE GENOMIC DNA]</scope>
    <source>
        <strain evidence="2 3">LZD062</strain>
    </source>
</reference>
<proteinExistence type="predicted"/>
<protein>
    <recommendedName>
        <fullName evidence="1">DUF1214 domain-containing protein</fullName>
    </recommendedName>
</protein>
<dbReference type="STRING" id="1514904.SU32_03060"/>
<sequence>MFKQLIPIVIALAIAVVGGIYSAERITREFAGFGALEYGAWVSHPQTGTPDADPYAKAHAARTGEIALGSAEGLVFIAAHDDGGEAINAACDYIIKGKTPAARAWTLRIADKDLMPIFAQNGVVSSLHSGNTLRNAKGDFEITISKTITDGNWLPQTGSGERRFILSLYDTSVASTTGVSEIKMPAIQKIGCNDE</sequence>
<dbReference type="Proteomes" id="UP000038011">
    <property type="component" value="Unassembled WGS sequence"/>
</dbReference>
<dbReference type="RefSeq" id="WP_053997871.1">
    <property type="nucleotide sequence ID" value="NZ_JXMU01000003.1"/>
</dbReference>
<dbReference type="SUPFAM" id="SSF160935">
    <property type="entry name" value="VPA0735-like"/>
    <property type="match status" value="1"/>
</dbReference>
<dbReference type="Pfam" id="PF06742">
    <property type="entry name" value="DUF1214"/>
    <property type="match status" value="1"/>
</dbReference>
<keyword evidence="3" id="KW-1185">Reference proteome</keyword>
<organism evidence="2 3">
    <name type="scientific">Ahrensia marina</name>
    <dbReference type="NCBI Taxonomy" id="1514904"/>
    <lineage>
        <taxon>Bacteria</taxon>
        <taxon>Pseudomonadati</taxon>
        <taxon>Pseudomonadota</taxon>
        <taxon>Alphaproteobacteria</taxon>
        <taxon>Hyphomicrobiales</taxon>
        <taxon>Ahrensiaceae</taxon>
        <taxon>Ahrensia</taxon>
    </lineage>
</organism>
<accession>A0A0N0E8E0</accession>
<dbReference type="PIRSF" id="PIRSF009471">
    <property type="entry name" value="UCP009471"/>
    <property type="match status" value="1"/>
</dbReference>
<evidence type="ECO:0000259" key="1">
    <source>
        <dbReference type="Pfam" id="PF06742"/>
    </source>
</evidence>
<dbReference type="Gene3D" id="2.60.120.1600">
    <property type="match status" value="1"/>
</dbReference>
<comment type="caution">
    <text evidence="2">The sequence shown here is derived from an EMBL/GenBank/DDBJ whole genome shotgun (WGS) entry which is preliminary data.</text>
</comment>
<dbReference type="InterPro" id="IPR012038">
    <property type="entry name" value="UCP009471"/>
</dbReference>
<dbReference type="AlphaFoldDB" id="A0A0N0E8E0"/>
<dbReference type="OrthoDB" id="7837485at2"/>